<dbReference type="PANTHER" id="PTHR43736">
    <property type="entry name" value="ADP-RIBOSE PYROPHOSPHATASE"/>
    <property type="match status" value="1"/>
</dbReference>
<dbReference type="InterPro" id="IPR020084">
    <property type="entry name" value="NUDIX_hydrolase_CS"/>
</dbReference>
<gene>
    <name evidence="4" type="ORF">ENL39_02165</name>
</gene>
<dbReference type="InterPro" id="IPR029401">
    <property type="entry name" value="Nudix_N"/>
</dbReference>
<dbReference type="EMBL" id="DRTT01000067">
    <property type="protein sequence ID" value="HHF98276.1"/>
    <property type="molecule type" value="Genomic_DNA"/>
</dbReference>
<dbReference type="Proteomes" id="UP000886070">
    <property type="component" value="Unassembled WGS sequence"/>
</dbReference>
<organism evidence="4">
    <name type="scientific">Aerophobetes bacterium</name>
    <dbReference type="NCBI Taxonomy" id="2030807"/>
    <lineage>
        <taxon>Bacteria</taxon>
        <taxon>Candidatus Aerophobota</taxon>
    </lineage>
</organism>
<name>A0A7V5HZ53_UNCAE</name>
<dbReference type="Pfam" id="PF14803">
    <property type="entry name" value="Zn_ribbon_Nudix"/>
    <property type="match status" value="1"/>
</dbReference>
<dbReference type="AlphaFoldDB" id="A0A7V5HZ53"/>
<reference evidence="4" key="1">
    <citation type="journal article" date="2020" name="mSystems">
        <title>Genome- and Community-Level Interaction Insights into Carbon Utilization and Element Cycling Functions of Hydrothermarchaeota in Hydrothermal Sediment.</title>
        <authorList>
            <person name="Zhou Z."/>
            <person name="Liu Y."/>
            <person name="Xu W."/>
            <person name="Pan J."/>
            <person name="Luo Z.H."/>
            <person name="Li M."/>
        </authorList>
    </citation>
    <scope>NUCLEOTIDE SEQUENCE [LARGE SCALE GENOMIC DNA]</scope>
    <source>
        <strain evidence="4">HyVt-92</strain>
    </source>
</reference>
<dbReference type="Gene3D" id="2.20.70.10">
    <property type="match status" value="1"/>
</dbReference>
<proteinExistence type="inferred from homology"/>
<dbReference type="PROSITE" id="PS51462">
    <property type="entry name" value="NUDIX"/>
    <property type="match status" value="2"/>
</dbReference>
<dbReference type="InterPro" id="IPR020476">
    <property type="entry name" value="Nudix_hydrolase"/>
</dbReference>
<feature type="domain" description="Nudix hydrolase" evidence="3">
    <location>
        <begin position="39"/>
        <end position="167"/>
    </location>
</feature>
<dbReference type="Pfam" id="PF00293">
    <property type="entry name" value="NUDIX"/>
    <property type="match status" value="2"/>
</dbReference>
<comment type="similarity">
    <text evidence="2">Belongs to the Nudix hydrolase family.</text>
</comment>
<dbReference type="InterPro" id="IPR000086">
    <property type="entry name" value="NUDIX_hydrolase_dom"/>
</dbReference>
<sequence length="312" mass="35476">MLCPGFCSYCGGRLEERLVEGEERKRLVCVRCQKIHYKNPIPVVVGVITKPGEKKVGLIKRAIPPQEGRWALPGGFVEIDESPEEALLREIKEEVGISGRVKGLISVCADESKFYKKVVVIGYEVGAEDLNFSLGREVKEFKFFSLKDHPPLAFPSHQKIIQDFKKFYRNPVPTVDAIVEEEDKILLVRRKNPPYGWALPGGFVDYGETLEDAVRRELKEETNLDVKELYQFHTYSDPGRDPRFHTISTVFVVKAEGRLKAGDDARDVGIFSEDNLPPDIAFDHARIIKDYFQCKRLKEGGNEKNCRISGKF</sequence>
<dbReference type="PANTHER" id="PTHR43736:SF1">
    <property type="entry name" value="DIHYDRONEOPTERIN TRIPHOSPHATE DIPHOSPHATASE"/>
    <property type="match status" value="1"/>
</dbReference>
<evidence type="ECO:0000313" key="4">
    <source>
        <dbReference type="EMBL" id="HHF98276.1"/>
    </source>
</evidence>
<dbReference type="GO" id="GO:0016787">
    <property type="term" value="F:hydrolase activity"/>
    <property type="evidence" value="ECO:0007669"/>
    <property type="project" value="UniProtKB-KW"/>
</dbReference>
<dbReference type="Gene3D" id="3.90.79.10">
    <property type="entry name" value="Nucleoside Triphosphate Pyrophosphohydrolase"/>
    <property type="match status" value="2"/>
</dbReference>
<dbReference type="InterPro" id="IPR015797">
    <property type="entry name" value="NUDIX_hydrolase-like_dom_sf"/>
</dbReference>
<protein>
    <submittedName>
        <fullName evidence="4">NUDIX domain-containing protein</fullName>
    </submittedName>
</protein>
<evidence type="ECO:0000259" key="3">
    <source>
        <dbReference type="PROSITE" id="PS51462"/>
    </source>
</evidence>
<evidence type="ECO:0000256" key="1">
    <source>
        <dbReference type="ARBA" id="ARBA00022801"/>
    </source>
</evidence>
<dbReference type="PROSITE" id="PS00893">
    <property type="entry name" value="NUDIX_BOX"/>
    <property type="match status" value="2"/>
</dbReference>
<keyword evidence="1 2" id="KW-0378">Hydrolase</keyword>
<comment type="caution">
    <text evidence="4">The sequence shown here is derived from an EMBL/GenBank/DDBJ whole genome shotgun (WGS) entry which is preliminary data.</text>
</comment>
<dbReference type="CDD" id="cd18873">
    <property type="entry name" value="NUDIX_NadM_like"/>
    <property type="match status" value="1"/>
</dbReference>
<dbReference type="SUPFAM" id="SSF55811">
    <property type="entry name" value="Nudix"/>
    <property type="match status" value="2"/>
</dbReference>
<dbReference type="PRINTS" id="PR00502">
    <property type="entry name" value="NUDIXFAMILY"/>
</dbReference>
<accession>A0A7V5HZ53</accession>
<feature type="domain" description="Nudix hydrolase" evidence="3">
    <location>
        <begin position="168"/>
        <end position="296"/>
    </location>
</feature>
<evidence type="ECO:0000256" key="2">
    <source>
        <dbReference type="RuleBase" id="RU003476"/>
    </source>
</evidence>